<feature type="transmembrane region" description="Helical" evidence="1">
    <location>
        <begin position="43"/>
        <end position="61"/>
    </location>
</feature>
<evidence type="ECO:0000256" key="1">
    <source>
        <dbReference type="SAM" id="Phobius"/>
    </source>
</evidence>
<dbReference type="OrthoDB" id="5819026at2759"/>
<reference evidence="3" key="1">
    <citation type="submission" date="2011-07" db="EMBL/GenBank/DDBJ databases">
        <authorList>
            <consortium name="Caenorhabditis brenneri Sequencing and Analysis Consortium"/>
            <person name="Wilson R.K."/>
        </authorList>
    </citation>
    <scope>NUCLEOTIDE SEQUENCE [LARGE SCALE GENOMIC DNA]</scope>
    <source>
        <strain evidence="3">PB2801</strain>
    </source>
</reference>
<dbReference type="Proteomes" id="UP000008068">
    <property type="component" value="Unassembled WGS sequence"/>
</dbReference>
<gene>
    <name evidence="2" type="ORF">CAEBREN_08379</name>
</gene>
<feature type="transmembrane region" description="Helical" evidence="1">
    <location>
        <begin position="103"/>
        <end position="122"/>
    </location>
</feature>
<dbReference type="InParanoid" id="G0N1R7"/>
<dbReference type="FunCoup" id="G0N1R7">
    <property type="interactions" value="1107"/>
</dbReference>
<protein>
    <submittedName>
        <fullName evidence="2">Uncharacterized protein</fullName>
    </submittedName>
</protein>
<keyword evidence="1" id="KW-0812">Transmembrane</keyword>
<dbReference type="OMA" id="ICEMSAK"/>
<evidence type="ECO:0000313" key="2">
    <source>
        <dbReference type="EMBL" id="EGT50328.1"/>
    </source>
</evidence>
<dbReference type="HOGENOM" id="CLU_1058573_0_0_1"/>
<feature type="transmembrane region" description="Helical" evidence="1">
    <location>
        <begin position="157"/>
        <end position="179"/>
    </location>
</feature>
<name>G0N1R7_CAEBE</name>
<sequence>MPITRVPTPRADYRAIKRCTNHYQKAKRFIHALKKFIIKTRDVYKFILFIYMTLMVIFVFVVDSESYNVKNMGTEIFALVLTIEIALGAVMLLAAVGILHGQAFLVAPLLFAHVCVLIYGLFNYVQPFFLVKKMEAVELIIHGEDSELFKFRVAAELAVIIIIRMMPVLMETVMIFYVCRIIFSLMLIKSFESTTRFLPSRNNSFKNTHVWSSIRRKISARQVLDSATQNQAKILQDPELICEMSAKFRHTKYPQTPVKVANEDEC</sequence>
<accession>G0N1R7</accession>
<dbReference type="eggNOG" id="ENOG502TI3A">
    <property type="taxonomic scope" value="Eukaryota"/>
</dbReference>
<proteinExistence type="predicted"/>
<dbReference type="AlphaFoldDB" id="G0N1R7"/>
<feature type="transmembrane region" description="Helical" evidence="1">
    <location>
        <begin position="76"/>
        <end position="96"/>
    </location>
</feature>
<keyword evidence="3" id="KW-1185">Reference proteome</keyword>
<organism evidence="3">
    <name type="scientific">Caenorhabditis brenneri</name>
    <name type="common">Nematode worm</name>
    <dbReference type="NCBI Taxonomy" id="135651"/>
    <lineage>
        <taxon>Eukaryota</taxon>
        <taxon>Metazoa</taxon>
        <taxon>Ecdysozoa</taxon>
        <taxon>Nematoda</taxon>
        <taxon>Chromadorea</taxon>
        <taxon>Rhabditida</taxon>
        <taxon>Rhabditina</taxon>
        <taxon>Rhabditomorpha</taxon>
        <taxon>Rhabditoidea</taxon>
        <taxon>Rhabditidae</taxon>
        <taxon>Peloderinae</taxon>
        <taxon>Caenorhabditis</taxon>
    </lineage>
</organism>
<dbReference type="EMBL" id="GL379828">
    <property type="protein sequence ID" value="EGT50328.1"/>
    <property type="molecule type" value="Genomic_DNA"/>
</dbReference>
<keyword evidence="1" id="KW-1133">Transmembrane helix</keyword>
<evidence type="ECO:0000313" key="3">
    <source>
        <dbReference type="Proteomes" id="UP000008068"/>
    </source>
</evidence>
<keyword evidence="1" id="KW-0472">Membrane</keyword>